<dbReference type="PANTHER" id="PTHR31751">
    <property type="entry name" value="SI:CH211-108C17.2-RELATED-RELATED"/>
    <property type="match status" value="1"/>
</dbReference>
<dbReference type="OMA" id="CEAERIW"/>
<dbReference type="AlphaFoldDB" id="A0A1X7UT53"/>
<evidence type="ECO:0000313" key="1">
    <source>
        <dbReference type="EnsemblMetazoa" id="Aqu2.1.30963_001"/>
    </source>
</evidence>
<reference evidence="1" key="1">
    <citation type="submission" date="2017-05" db="UniProtKB">
        <authorList>
            <consortium name="EnsemblMetazoa"/>
        </authorList>
    </citation>
    <scope>IDENTIFICATION</scope>
</reference>
<proteinExistence type="predicted"/>
<organism evidence="1">
    <name type="scientific">Amphimedon queenslandica</name>
    <name type="common">Sponge</name>
    <dbReference type="NCBI Taxonomy" id="400682"/>
    <lineage>
        <taxon>Eukaryota</taxon>
        <taxon>Metazoa</taxon>
        <taxon>Porifera</taxon>
        <taxon>Demospongiae</taxon>
        <taxon>Heteroscleromorpha</taxon>
        <taxon>Haplosclerida</taxon>
        <taxon>Niphatidae</taxon>
        <taxon>Amphimedon</taxon>
    </lineage>
</organism>
<protein>
    <recommendedName>
        <fullName evidence="2">THAP-type domain-containing protein</fullName>
    </recommendedName>
</protein>
<dbReference type="InParanoid" id="A0A1X7UT53"/>
<name>A0A1X7UT53_AMPQE</name>
<dbReference type="OrthoDB" id="5967653at2759"/>
<accession>A0A1X7UT53</accession>
<dbReference type="EnsemblMetazoa" id="Aqu2.1.30963_001">
    <property type="protein sequence ID" value="Aqu2.1.30963_001"/>
    <property type="gene ID" value="Aqu2.1.30963"/>
</dbReference>
<dbReference type="PANTHER" id="PTHR31751:SF42">
    <property type="entry name" value="PROTEIN CBG10204"/>
    <property type="match status" value="1"/>
</dbReference>
<sequence>MLKKGAVPTIFKRKAEENVGSVPVSKRPRSAYKKREQKRIIANLMTKDNTEPEALMDTITVSSDTCDVGTEPEPILTQCASTQIEILHRNAKTQTTPKLTKSKGCQTTTTFYKDVGIQCSLLMPEPCESFDSDVYESLDDDDDVQDKSINYEGINHVKEMDANDKRHNQIKYIVFECALLTLFQFCIKCQLPTPSITKLVNGTFIRIKQWCQNCEAERIWDSQPFINNIPAGNLLLSSAILLTGSLPEQSLRVLQTVGCASITSRTYFNHQRWFLFPAISKTWNMYHEALVAMLQSDNATLVLGGDGRADSPGHSAKYGTYTLMELSHNIILDLQLVQSNEVGGSYYMELEGLKRGIRELEQYGLTIGTLVTDRHVQIAKWVRDELPSTMHHFDVWHLAKGLRKKLNAIAKLKDCEIVGEWTQSIVNHFYWCAMSSSGSSSNEEMIRRKKKWFKLGTKSSEKVTDLITNARFCNAVCKMSPSYQTSCLEAFHSVVNQFAPKSVAFSYEGMLARLQLAALHFNENCNKKQARDKQGTLRYSLSYPKYKKGGHFIRQIKASSAYDYVSELIDSIIKEAIEGNQNQSKKVHVPPPLCHSYERPLKSKAITDHKSRFSLMSLKKRK</sequence>
<evidence type="ECO:0008006" key="2">
    <source>
        <dbReference type="Google" id="ProtNLM"/>
    </source>
</evidence>